<evidence type="ECO:0000313" key="2">
    <source>
        <dbReference type="Proteomes" id="UP000186922"/>
    </source>
</evidence>
<accession>A0A1D1W458</accession>
<dbReference type="EMBL" id="BDGG01000017">
    <property type="protein sequence ID" value="GAV08280.1"/>
    <property type="molecule type" value="Genomic_DNA"/>
</dbReference>
<evidence type="ECO:0000313" key="1">
    <source>
        <dbReference type="EMBL" id="GAV08280.1"/>
    </source>
</evidence>
<name>A0A1D1W458_RAMVA</name>
<dbReference type="Proteomes" id="UP000186922">
    <property type="component" value="Unassembled WGS sequence"/>
</dbReference>
<organism evidence="1 2">
    <name type="scientific">Ramazzottius varieornatus</name>
    <name type="common">Water bear</name>
    <name type="synonym">Tardigrade</name>
    <dbReference type="NCBI Taxonomy" id="947166"/>
    <lineage>
        <taxon>Eukaryota</taxon>
        <taxon>Metazoa</taxon>
        <taxon>Ecdysozoa</taxon>
        <taxon>Tardigrada</taxon>
        <taxon>Eutardigrada</taxon>
        <taxon>Parachela</taxon>
        <taxon>Hypsibioidea</taxon>
        <taxon>Ramazzottiidae</taxon>
        <taxon>Ramazzottius</taxon>
    </lineage>
</organism>
<reference evidence="1 2" key="1">
    <citation type="journal article" date="2016" name="Nat. Commun.">
        <title>Extremotolerant tardigrade genome and improved radiotolerance of human cultured cells by tardigrade-unique protein.</title>
        <authorList>
            <person name="Hashimoto T."/>
            <person name="Horikawa D.D."/>
            <person name="Saito Y."/>
            <person name="Kuwahara H."/>
            <person name="Kozuka-Hata H."/>
            <person name="Shin-I T."/>
            <person name="Minakuchi Y."/>
            <person name="Ohishi K."/>
            <person name="Motoyama A."/>
            <person name="Aizu T."/>
            <person name="Enomoto A."/>
            <person name="Kondo K."/>
            <person name="Tanaka S."/>
            <person name="Hara Y."/>
            <person name="Koshikawa S."/>
            <person name="Sagara H."/>
            <person name="Miura T."/>
            <person name="Yokobori S."/>
            <person name="Miyagawa K."/>
            <person name="Suzuki Y."/>
            <person name="Kubo T."/>
            <person name="Oyama M."/>
            <person name="Kohara Y."/>
            <person name="Fujiyama A."/>
            <person name="Arakawa K."/>
            <person name="Katayama T."/>
            <person name="Toyoda A."/>
            <person name="Kunieda T."/>
        </authorList>
    </citation>
    <scope>NUCLEOTIDE SEQUENCE [LARGE SCALE GENOMIC DNA]</scope>
    <source>
        <strain evidence="1 2">YOKOZUNA-1</strain>
    </source>
</reference>
<comment type="caution">
    <text evidence="1">The sequence shown here is derived from an EMBL/GenBank/DDBJ whole genome shotgun (WGS) entry which is preliminary data.</text>
</comment>
<keyword evidence="2" id="KW-1185">Reference proteome</keyword>
<proteinExistence type="predicted"/>
<gene>
    <name evidence="1" type="primary">RvY_17996-1</name>
    <name evidence="1" type="synonym">RvY_17996.1</name>
    <name evidence="1" type="ORF">RvY_17996</name>
</gene>
<protein>
    <submittedName>
        <fullName evidence="1">Uncharacterized protein</fullName>
    </submittedName>
</protein>
<dbReference type="AlphaFoldDB" id="A0A1D1W458"/>
<sequence>MAAKGRQGWVCQRRTSDDCWACSAWPDLTELYPGSSFFVSTEVLEKLQQRCGPAGSDAQRSCNRYGWELILALLGPHRLLLIVSVERNFELGILRVIKSMSNINNLFFIVIQHSRQVFTLQDLTADSWEVERKKTRRLRYTCR</sequence>